<dbReference type="KEGG" id="buy:D8S85_11010"/>
<accession>A0A3Q9ISC3</accession>
<dbReference type="NCBIfam" id="NF033542">
    <property type="entry name" value="transpos_IS110"/>
    <property type="match status" value="1"/>
</dbReference>
<evidence type="ECO:0000313" key="8">
    <source>
        <dbReference type="EMBL" id="AZS31995.1"/>
    </source>
</evidence>
<dbReference type="OrthoDB" id="964423at2"/>
<dbReference type="Pfam" id="PF02371">
    <property type="entry name" value="Transposase_20"/>
    <property type="match status" value="1"/>
</dbReference>
<dbReference type="EMBL" id="CP032819">
    <property type="protein sequence ID" value="AZS31950.1"/>
    <property type="molecule type" value="Genomic_DNA"/>
</dbReference>
<dbReference type="AlphaFoldDB" id="A0A3Q9ISC3"/>
<dbReference type="EMBL" id="CP032819">
    <property type="protein sequence ID" value="AZS31995.1"/>
    <property type="molecule type" value="Genomic_DNA"/>
</dbReference>
<evidence type="ECO:0000313" key="4">
    <source>
        <dbReference type="EMBL" id="AZS31833.1"/>
    </source>
</evidence>
<proteinExistence type="predicted"/>
<dbReference type="EMBL" id="CP032819">
    <property type="protein sequence ID" value="AZS31895.1"/>
    <property type="molecule type" value="Genomic_DNA"/>
</dbReference>
<dbReference type="EMBL" id="CP032819">
    <property type="protein sequence ID" value="AZS32061.1"/>
    <property type="molecule type" value="Genomic_DNA"/>
</dbReference>
<dbReference type="InterPro" id="IPR002525">
    <property type="entry name" value="Transp_IS110-like_N"/>
</dbReference>
<dbReference type="EMBL" id="CP032819">
    <property type="protein sequence ID" value="AZS32013.1"/>
    <property type="molecule type" value="Genomic_DNA"/>
</dbReference>
<evidence type="ECO:0000313" key="10">
    <source>
        <dbReference type="EMBL" id="AZS32061.1"/>
    </source>
</evidence>
<protein>
    <submittedName>
        <fullName evidence="8">IS110 family transposase</fullName>
    </submittedName>
</protein>
<reference evidence="8 11" key="1">
    <citation type="submission" date="2018-10" db="EMBL/GenBank/DDBJ databases">
        <title>Butyricimonas faecalis sp. nov., isolated from human faeces and emended description of the genus Butyricimonas.</title>
        <authorList>
            <person name="Le Roy T."/>
            <person name="Van der Smissen P."/>
            <person name="Paquot A."/>
            <person name="Delzenne N."/>
            <person name="Muccioli G."/>
            <person name="Collet J.-F."/>
            <person name="Cani P.D."/>
        </authorList>
    </citation>
    <scope>NUCLEOTIDE SEQUENCE [LARGE SCALE GENOMIC DNA]</scope>
    <source>
        <strain evidence="8 11">H184</strain>
    </source>
</reference>
<dbReference type="Proteomes" id="UP000270673">
    <property type="component" value="Chromosome"/>
</dbReference>
<dbReference type="KEGG" id="buy:D8S85_15115"/>
<evidence type="ECO:0000313" key="11">
    <source>
        <dbReference type="Proteomes" id="UP000270673"/>
    </source>
</evidence>
<evidence type="ECO:0000259" key="3">
    <source>
        <dbReference type="Pfam" id="PF02371"/>
    </source>
</evidence>
<evidence type="ECO:0000259" key="2">
    <source>
        <dbReference type="Pfam" id="PF01548"/>
    </source>
</evidence>
<dbReference type="EMBL" id="CP032819">
    <property type="protein sequence ID" value="AZS31925.1"/>
    <property type="molecule type" value="Genomic_DNA"/>
</dbReference>
<dbReference type="PANTHER" id="PTHR33055:SF3">
    <property type="entry name" value="PUTATIVE TRANSPOSASE FOR IS117-RELATED"/>
    <property type="match status" value="1"/>
</dbReference>
<dbReference type="KEGG" id="buy:D8S85_12015"/>
<dbReference type="GO" id="GO:0004803">
    <property type="term" value="F:transposase activity"/>
    <property type="evidence" value="ECO:0007669"/>
    <property type="project" value="InterPro"/>
</dbReference>
<evidence type="ECO:0000313" key="7">
    <source>
        <dbReference type="EMBL" id="AZS31950.1"/>
    </source>
</evidence>
<keyword evidence="1" id="KW-0175">Coiled coil</keyword>
<dbReference type="GO" id="GO:0003677">
    <property type="term" value="F:DNA binding"/>
    <property type="evidence" value="ECO:0007669"/>
    <property type="project" value="InterPro"/>
</dbReference>
<dbReference type="KEGG" id="buy:D8S85_08275"/>
<dbReference type="InterPro" id="IPR047650">
    <property type="entry name" value="Transpos_IS110"/>
</dbReference>
<evidence type="ECO:0000313" key="5">
    <source>
        <dbReference type="EMBL" id="AZS31895.1"/>
    </source>
</evidence>
<feature type="domain" description="Transposase IS110-like N-terminal" evidence="2">
    <location>
        <begin position="7"/>
        <end position="155"/>
    </location>
</feature>
<dbReference type="EMBL" id="CP032819">
    <property type="protein sequence ID" value="AZS31833.1"/>
    <property type="molecule type" value="Genomic_DNA"/>
</dbReference>
<dbReference type="KEGG" id="buy:D8S85_07240"/>
<evidence type="ECO:0000313" key="6">
    <source>
        <dbReference type="EMBL" id="AZS31925.1"/>
    </source>
</evidence>
<dbReference type="GO" id="GO:0006313">
    <property type="term" value="P:DNA transposition"/>
    <property type="evidence" value="ECO:0007669"/>
    <property type="project" value="InterPro"/>
</dbReference>
<dbReference type="InterPro" id="IPR003346">
    <property type="entry name" value="Transposase_20"/>
</dbReference>
<feature type="coiled-coil region" evidence="1">
    <location>
        <begin position="133"/>
        <end position="193"/>
    </location>
</feature>
<dbReference type="RefSeq" id="WP_106625029.1">
    <property type="nucleotide sequence ID" value="NZ_CP032819.1"/>
</dbReference>
<keyword evidence="11" id="KW-1185">Reference proteome</keyword>
<gene>
    <name evidence="4" type="ORF">D8S85_01345</name>
    <name evidence="5" type="ORF">D8S85_04960</name>
    <name evidence="6" type="ORF">D8S85_07240</name>
    <name evidence="7" type="ORF">D8S85_08275</name>
    <name evidence="8" type="ORF">D8S85_11010</name>
    <name evidence="9" type="ORF">D8S85_12015</name>
    <name evidence="10" type="ORF">D8S85_15115</name>
</gene>
<feature type="domain" description="Transposase IS116/IS110/IS902 C-terminal" evidence="3">
    <location>
        <begin position="206"/>
        <end position="293"/>
    </location>
</feature>
<evidence type="ECO:0000313" key="9">
    <source>
        <dbReference type="EMBL" id="AZS32013.1"/>
    </source>
</evidence>
<evidence type="ECO:0000256" key="1">
    <source>
        <dbReference type="SAM" id="Coils"/>
    </source>
</evidence>
<dbReference type="KEGG" id="buy:D8S85_04960"/>
<dbReference type="Pfam" id="PF01548">
    <property type="entry name" value="DEDD_Tnp_IS110"/>
    <property type="match status" value="1"/>
</dbReference>
<sequence>MENFYFIGVDVSKKKLDFCVLLNGTIVLEEVVNNNIPSIRRFLETFLVDFKTSIDNLLVCAEHTGQYTFPLSIACQSLSCGLWLENPAQIKYSSGFSRGKNDKVDAHRIARYASRFSDNARYYQRPREEIERLKQLRNEQDLYKSDLAKYKGQLSDQREFMLDRVYQEKAQRLERLIEELEKLIKDIDLLVETIIRSCRVLWRQRELLLSVEGVGPSVALCLIIETEAFTRFDDPRKFACHAGVAPFRYTSGSSQHSRNKVSQRANKQIKTLLHMAALSITGRKSGELKAYYERKVKEGKNKMTVINAIRAKLIARMFAVIKKDQFYTPVYS</sequence>
<dbReference type="KEGG" id="buy:D8S85_01345"/>
<dbReference type="PANTHER" id="PTHR33055">
    <property type="entry name" value="TRANSPOSASE FOR INSERTION SEQUENCE ELEMENT IS1111A"/>
    <property type="match status" value="1"/>
</dbReference>
<name>A0A3Q9ISC3_9BACT</name>
<organism evidence="8 11">
    <name type="scientific">Butyricimonas faecalis</name>
    <dbReference type="NCBI Taxonomy" id="2093856"/>
    <lineage>
        <taxon>Bacteria</taxon>
        <taxon>Pseudomonadati</taxon>
        <taxon>Bacteroidota</taxon>
        <taxon>Bacteroidia</taxon>
        <taxon>Bacteroidales</taxon>
        <taxon>Odoribacteraceae</taxon>
        <taxon>Butyricimonas</taxon>
    </lineage>
</organism>